<reference evidence="1" key="1">
    <citation type="submission" date="2020-06" db="EMBL/GenBank/DDBJ databases">
        <authorList>
            <person name="Li T."/>
            <person name="Hu X."/>
            <person name="Zhang T."/>
            <person name="Song X."/>
            <person name="Zhang H."/>
            <person name="Dai N."/>
            <person name="Sheng W."/>
            <person name="Hou X."/>
            <person name="Wei L."/>
        </authorList>
    </citation>
    <scope>NUCLEOTIDE SEQUENCE</scope>
    <source>
        <strain evidence="1">3651</strain>
        <tissue evidence="1">Leaf</tissue>
    </source>
</reference>
<dbReference type="EMBL" id="JACGWO010000004">
    <property type="protein sequence ID" value="KAK4428436.1"/>
    <property type="molecule type" value="Genomic_DNA"/>
</dbReference>
<protein>
    <submittedName>
        <fullName evidence="1">Uncharacterized protein</fullName>
    </submittedName>
</protein>
<dbReference type="Proteomes" id="UP001293254">
    <property type="component" value="Unassembled WGS sequence"/>
</dbReference>
<name>A0AAE2CN98_9LAMI</name>
<proteinExistence type="predicted"/>
<comment type="caution">
    <text evidence="1">The sequence shown here is derived from an EMBL/GenBank/DDBJ whole genome shotgun (WGS) entry which is preliminary data.</text>
</comment>
<accession>A0AAE2CN98</accession>
<keyword evidence="2" id="KW-1185">Reference proteome</keyword>
<sequence length="156" mass="17653">MEESMVDLGRALEWAEKENENVVILKEVWGPDKDYRLTLVGRVLTKWSYNFEALKDVLPKNDEPEKRDDYVKDRGREIHLGVFPPSYETSITNWGGISDQVNICKASKLLFLVALWATNPNIVIRNTQKGLRIPARTCPSGHSSTNLLAKALTALN</sequence>
<evidence type="ECO:0000313" key="2">
    <source>
        <dbReference type="Proteomes" id="UP001293254"/>
    </source>
</evidence>
<gene>
    <name evidence="1" type="ORF">Salat_1143200</name>
</gene>
<dbReference type="AlphaFoldDB" id="A0AAE2CN98"/>
<organism evidence="1 2">
    <name type="scientific">Sesamum alatum</name>
    <dbReference type="NCBI Taxonomy" id="300844"/>
    <lineage>
        <taxon>Eukaryota</taxon>
        <taxon>Viridiplantae</taxon>
        <taxon>Streptophyta</taxon>
        <taxon>Embryophyta</taxon>
        <taxon>Tracheophyta</taxon>
        <taxon>Spermatophyta</taxon>
        <taxon>Magnoliopsida</taxon>
        <taxon>eudicotyledons</taxon>
        <taxon>Gunneridae</taxon>
        <taxon>Pentapetalae</taxon>
        <taxon>asterids</taxon>
        <taxon>lamiids</taxon>
        <taxon>Lamiales</taxon>
        <taxon>Pedaliaceae</taxon>
        <taxon>Sesamum</taxon>
    </lineage>
</organism>
<evidence type="ECO:0000313" key="1">
    <source>
        <dbReference type="EMBL" id="KAK4428436.1"/>
    </source>
</evidence>
<reference evidence="1" key="2">
    <citation type="journal article" date="2024" name="Plant">
        <title>Genomic evolution and insights into agronomic trait innovations of Sesamum species.</title>
        <authorList>
            <person name="Miao H."/>
            <person name="Wang L."/>
            <person name="Qu L."/>
            <person name="Liu H."/>
            <person name="Sun Y."/>
            <person name="Le M."/>
            <person name="Wang Q."/>
            <person name="Wei S."/>
            <person name="Zheng Y."/>
            <person name="Lin W."/>
            <person name="Duan Y."/>
            <person name="Cao H."/>
            <person name="Xiong S."/>
            <person name="Wang X."/>
            <person name="Wei L."/>
            <person name="Li C."/>
            <person name="Ma Q."/>
            <person name="Ju M."/>
            <person name="Zhao R."/>
            <person name="Li G."/>
            <person name="Mu C."/>
            <person name="Tian Q."/>
            <person name="Mei H."/>
            <person name="Zhang T."/>
            <person name="Gao T."/>
            <person name="Zhang H."/>
        </authorList>
    </citation>
    <scope>NUCLEOTIDE SEQUENCE</scope>
    <source>
        <strain evidence="1">3651</strain>
    </source>
</reference>